<proteinExistence type="predicted"/>
<organism evidence="2 3">
    <name type="scientific">Dyadobacter frigoris</name>
    <dbReference type="NCBI Taxonomy" id="2576211"/>
    <lineage>
        <taxon>Bacteria</taxon>
        <taxon>Pseudomonadati</taxon>
        <taxon>Bacteroidota</taxon>
        <taxon>Cytophagia</taxon>
        <taxon>Cytophagales</taxon>
        <taxon>Spirosomataceae</taxon>
        <taxon>Dyadobacter</taxon>
    </lineage>
</organism>
<gene>
    <name evidence="2" type="ORF">FDK13_16540</name>
</gene>
<dbReference type="OrthoDB" id="7172369at2"/>
<sequence>MIYVMTLSCKSEENQKQNQLIVGEWTLFKEELNDQRKIDSTNIPGMEMGYKSGYTFREGGFCENKLGYHKDMESNDHKFLGTETKYRIHENRLEIYDLTNQIWEGYEVLKLDNKILKLALNDSVNVIYERSRYKLDPEIPFDQIIVSSSGCYGVCQINDVMVSRNGEVIFNNEQYTKKTGLFSSFMNLKEFDKAETKFRKANLKMLKDRYMASWTDDNEITISLVRNGRIYKTISDYGSQSPTELYWAYLPITYLDQKLRLKSLPHSKFYKTRISSFEKENKLIRLAKSESFYLTDLLNKADRVNTLFVEKYTLRAYGEQGSLKITTDGRYFKMRLKNGKFTILDLGYDFLKENDLLKRLSDKLDYEK</sequence>
<dbReference type="RefSeq" id="WP_137341112.1">
    <property type="nucleotide sequence ID" value="NZ_BSQH01000033.1"/>
</dbReference>
<accession>A0A4U6D274</accession>
<dbReference type="AlphaFoldDB" id="A0A4U6D274"/>
<dbReference type="InterPro" id="IPR045497">
    <property type="entry name" value="DUF6438"/>
</dbReference>
<protein>
    <recommendedName>
        <fullName evidence="1">DUF6438 domain-containing protein</fullName>
    </recommendedName>
</protein>
<dbReference type="Proteomes" id="UP000304900">
    <property type="component" value="Unassembled WGS sequence"/>
</dbReference>
<comment type="caution">
    <text evidence="2">The sequence shown here is derived from an EMBL/GenBank/DDBJ whole genome shotgun (WGS) entry which is preliminary data.</text>
</comment>
<evidence type="ECO:0000313" key="3">
    <source>
        <dbReference type="Proteomes" id="UP000304900"/>
    </source>
</evidence>
<dbReference type="EMBL" id="SZVO01000007">
    <property type="protein sequence ID" value="TKT91252.1"/>
    <property type="molecule type" value="Genomic_DNA"/>
</dbReference>
<name>A0A4U6D274_9BACT</name>
<feature type="domain" description="DUF6438" evidence="1">
    <location>
        <begin position="142"/>
        <end position="253"/>
    </location>
</feature>
<evidence type="ECO:0000259" key="1">
    <source>
        <dbReference type="Pfam" id="PF20033"/>
    </source>
</evidence>
<keyword evidence="3" id="KW-1185">Reference proteome</keyword>
<reference evidence="2 3" key="1">
    <citation type="submission" date="2019-05" db="EMBL/GenBank/DDBJ databases">
        <title>Dyadobacter AR-3-8 sp. nov., isolated from arctic soil.</title>
        <authorList>
            <person name="Chaudhary D.K."/>
        </authorList>
    </citation>
    <scope>NUCLEOTIDE SEQUENCE [LARGE SCALE GENOMIC DNA]</scope>
    <source>
        <strain evidence="2 3">AR-3-8</strain>
    </source>
</reference>
<dbReference type="Pfam" id="PF20033">
    <property type="entry name" value="DUF6438"/>
    <property type="match status" value="1"/>
</dbReference>
<evidence type="ECO:0000313" key="2">
    <source>
        <dbReference type="EMBL" id="TKT91252.1"/>
    </source>
</evidence>